<protein>
    <submittedName>
        <fullName evidence="1">Uncharacterized protein</fullName>
    </submittedName>
</protein>
<dbReference type="AlphaFoldDB" id="A0A6G7GR27"/>
<accession>A0A6G7GR27</accession>
<organism evidence="1 2">
    <name type="scientific">Kuenenia stuttgartiensis</name>
    <dbReference type="NCBI Taxonomy" id="174633"/>
    <lineage>
        <taxon>Bacteria</taxon>
        <taxon>Pseudomonadati</taxon>
        <taxon>Planctomycetota</taxon>
        <taxon>Candidatus Brocadiia</taxon>
        <taxon>Candidatus Brocadiales</taxon>
        <taxon>Candidatus Brocadiaceae</taxon>
        <taxon>Candidatus Kuenenia</taxon>
    </lineage>
</organism>
<evidence type="ECO:0000313" key="2">
    <source>
        <dbReference type="Proteomes" id="UP000501926"/>
    </source>
</evidence>
<evidence type="ECO:0000313" key="1">
    <source>
        <dbReference type="EMBL" id="QII12060.1"/>
    </source>
</evidence>
<dbReference type="EMBL" id="CP049055">
    <property type="protein sequence ID" value="QII12060.1"/>
    <property type="molecule type" value="Genomic_DNA"/>
</dbReference>
<reference evidence="1 2" key="1">
    <citation type="submission" date="2020-02" db="EMBL/GenBank/DDBJ databases">
        <title>Newly sequenced genome of strain CSTR1 showed variability in Candidatus Kuenenia stuttgartiensis genomes.</title>
        <authorList>
            <person name="Ding C."/>
            <person name="Adrian L."/>
        </authorList>
    </citation>
    <scope>NUCLEOTIDE SEQUENCE [LARGE SCALE GENOMIC DNA]</scope>
    <source>
        <strain evidence="1 2">CSTR1</strain>
    </source>
</reference>
<sequence length="116" mass="13837">MILNNSSNVAFLQFFSGISFNKTISSNNLYVLSNFFHSARLMCLWFYTFDRIVYFQWIWHQAIKSDYASHFSANTSFKECILPWITIVIYHFVFPELINIVSSYHEKSEYFQPVSF</sequence>
<dbReference type="Proteomes" id="UP000501926">
    <property type="component" value="Chromosome"/>
</dbReference>
<gene>
    <name evidence="1" type="ORF">KsCSTR_26820</name>
</gene>
<proteinExistence type="predicted"/>
<name>A0A6G7GR27_KUEST</name>